<dbReference type="EMBL" id="MU274915">
    <property type="protein sequence ID" value="KAI0088073.1"/>
    <property type="molecule type" value="Genomic_DNA"/>
</dbReference>
<evidence type="ECO:0000313" key="1">
    <source>
        <dbReference type="EMBL" id="KAI0088073.1"/>
    </source>
</evidence>
<proteinExistence type="predicted"/>
<protein>
    <submittedName>
        <fullName evidence="1">Uncharacterized protein</fullName>
    </submittedName>
</protein>
<comment type="caution">
    <text evidence="1">The sequence shown here is derived from an EMBL/GenBank/DDBJ whole genome shotgun (WGS) entry which is preliminary data.</text>
</comment>
<organism evidence="1 2">
    <name type="scientific">Irpex rosettiformis</name>
    <dbReference type="NCBI Taxonomy" id="378272"/>
    <lineage>
        <taxon>Eukaryota</taxon>
        <taxon>Fungi</taxon>
        <taxon>Dikarya</taxon>
        <taxon>Basidiomycota</taxon>
        <taxon>Agaricomycotina</taxon>
        <taxon>Agaricomycetes</taxon>
        <taxon>Polyporales</taxon>
        <taxon>Irpicaceae</taxon>
        <taxon>Irpex</taxon>
    </lineage>
</organism>
<dbReference type="Proteomes" id="UP001055072">
    <property type="component" value="Unassembled WGS sequence"/>
</dbReference>
<sequence length="1075" mass="120302">MSARLSKKRKGRGNQINRERTVTTLTEGSEGSFMTAEEPPLNITSSPFSVASSSTGPSATISPSFSMSSGFPPFSYGYVPGTVIQTPTFGQSAQPAHFYPAQSLPPGQNDLEILERLKETIKNNQHELFTPTPRPAALASVYLGPNNLSRVPPHPEQIPHEYSSHNQNGRRARADSTASSNDARKVVIGEGGSQTNNKGSLSSGLSLESIDSGNKSMDMDPPGLNTSLAATDNSQRTPRLEHASVTTAGKYDTRGLSRSATEKILGEGSPLKGDIVVKEEPRHDRGTDWSRRVSGAPQDTKASRYEHDRYGPNGRSNSDTRYSNNDSSKPPRYQRGDYDREKSRERDRDRDLDRDRDHRRYEPNRFNDRRNDDKFRPTDNRRPPPEQRHYEPRYDSRSNDPVRRWDSKSSVDSGTSPATRSLDTRSTDNRPPRPLANERSFDSRDGRPLGEERSFDSRGSRSLGQERSFESRGPRPLSTERSLDQRNPRPPPADGDRTSKPVISDDRRSYPPPSSERPLRSEENAHAPLSSPSKPVIDDRRPVNNTSAARPLEQRTSLDDRNSTLSQSLNSSSIGADRRPAPPPLAADRQRPLESSSDRTSRGLSDYPPRQRSGSVAAKSVRPSSPVRPLPPPQSDRNGPLRPQLPLEERIGRPASLQERLGSRPPDAPPPVRHEDKGVRPPPPTEQRSTAPSLDGRRATPDQPSGNKPTAETNASSVQSSNARNTGPDASRPPPPQTREPARLGAQTNPPAHRSTGPPAQRLSYPGNPPVPSAAEETFKPRGAAVSPRRAEYRPLDRSTYPDRYERDAPREQRPDTMEVGAPRYQDHPAPQSYTRPSPPPFGRPEPRNWLPAREHPYPRHPHDSAPAHATYEREWRGEERAPYEAAWEQRTWDRERQLEPDHELSRDPRYFSRDASAGWEAREARERYPPPEEPPVARPYDSRLVPRGTEGYSDGRTYERVRYPETSPPVGAPRVRPRSPSPVRRAGINDMQPPLKRPRDDAYAAPYYSAPPVRDLPREYPPTTSIYYDDVPPSAGPAGPSGERRDRVYRERDYSSTYDARHAPAYTRDDRRYG</sequence>
<gene>
    <name evidence="1" type="ORF">BDY19DRAFT_951813</name>
</gene>
<reference evidence="1" key="1">
    <citation type="journal article" date="2021" name="Environ. Microbiol.">
        <title>Gene family expansions and transcriptome signatures uncover fungal adaptations to wood decay.</title>
        <authorList>
            <person name="Hage H."/>
            <person name="Miyauchi S."/>
            <person name="Viragh M."/>
            <person name="Drula E."/>
            <person name="Min B."/>
            <person name="Chaduli D."/>
            <person name="Navarro D."/>
            <person name="Favel A."/>
            <person name="Norest M."/>
            <person name="Lesage-Meessen L."/>
            <person name="Balint B."/>
            <person name="Merenyi Z."/>
            <person name="de Eugenio L."/>
            <person name="Morin E."/>
            <person name="Martinez A.T."/>
            <person name="Baldrian P."/>
            <person name="Stursova M."/>
            <person name="Martinez M.J."/>
            <person name="Novotny C."/>
            <person name="Magnuson J.K."/>
            <person name="Spatafora J.W."/>
            <person name="Maurice S."/>
            <person name="Pangilinan J."/>
            <person name="Andreopoulos W."/>
            <person name="LaButti K."/>
            <person name="Hundley H."/>
            <person name="Na H."/>
            <person name="Kuo A."/>
            <person name="Barry K."/>
            <person name="Lipzen A."/>
            <person name="Henrissat B."/>
            <person name="Riley R."/>
            <person name="Ahrendt S."/>
            <person name="Nagy L.G."/>
            <person name="Grigoriev I.V."/>
            <person name="Martin F."/>
            <person name="Rosso M.N."/>
        </authorList>
    </citation>
    <scope>NUCLEOTIDE SEQUENCE</scope>
    <source>
        <strain evidence="1">CBS 384.51</strain>
    </source>
</reference>
<name>A0ACB8U1G9_9APHY</name>
<evidence type="ECO:0000313" key="2">
    <source>
        <dbReference type="Proteomes" id="UP001055072"/>
    </source>
</evidence>
<accession>A0ACB8U1G9</accession>
<keyword evidence="2" id="KW-1185">Reference proteome</keyword>